<evidence type="ECO:0000313" key="1">
    <source>
        <dbReference type="EnsemblPlants" id="cds.evm.model.01.946"/>
    </source>
</evidence>
<proteinExistence type="predicted"/>
<dbReference type="EnsemblPlants" id="evm.model.01.946">
    <property type="protein sequence ID" value="cds.evm.model.01.946"/>
    <property type="gene ID" value="evm.TU.01.946"/>
</dbReference>
<accession>A0A803NRK5</accession>
<reference evidence="1" key="2">
    <citation type="submission" date="2021-03" db="UniProtKB">
        <authorList>
            <consortium name="EnsemblPlants"/>
        </authorList>
    </citation>
    <scope>IDENTIFICATION</scope>
</reference>
<dbReference type="Proteomes" id="UP000596661">
    <property type="component" value="Chromosome 1"/>
</dbReference>
<organism evidence="1 2">
    <name type="scientific">Cannabis sativa</name>
    <name type="common">Hemp</name>
    <name type="synonym">Marijuana</name>
    <dbReference type="NCBI Taxonomy" id="3483"/>
    <lineage>
        <taxon>Eukaryota</taxon>
        <taxon>Viridiplantae</taxon>
        <taxon>Streptophyta</taxon>
        <taxon>Embryophyta</taxon>
        <taxon>Tracheophyta</taxon>
        <taxon>Spermatophyta</taxon>
        <taxon>Magnoliopsida</taxon>
        <taxon>eudicotyledons</taxon>
        <taxon>Gunneridae</taxon>
        <taxon>Pentapetalae</taxon>
        <taxon>rosids</taxon>
        <taxon>fabids</taxon>
        <taxon>Rosales</taxon>
        <taxon>Cannabaceae</taxon>
        <taxon>Cannabis</taxon>
    </lineage>
</organism>
<keyword evidence="2" id="KW-1185">Reference proteome</keyword>
<evidence type="ECO:0000313" key="2">
    <source>
        <dbReference type="Proteomes" id="UP000596661"/>
    </source>
</evidence>
<dbReference type="Gramene" id="evm.model.01.946">
    <property type="protein sequence ID" value="cds.evm.model.01.946"/>
    <property type="gene ID" value="evm.TU.01.946"/>
</dbReference>
<dbReference type="AlphaFoldDB" id="A0A803NRK5"/>
<reference evidence="1" key="1">
    <citation type="submission" date="2018-11" db="EMBL/GenBank/DDBJ databases">
        <authorList>
            <person name="Grassa J C."/>
        </authorList>
    </citation>
    <scope>NUCLEOTIDE SEQUENCE [LARGE SCALE GENOMIC DNA]</scope>
</reference>
<dbReference type="EMBL" id="UZAU01000018">
    <property type="status" value="NOT_ANNOTATED_CDS"/>
    <property type="molecule type" value="Genomic_DNA"/>
</dbReference>
<name>A0A803NRK5_CANSA</name>
<protein>
    <submittedName>
        <fullName evidence="1">Uncharacterized protein</fullName>
    </submittedName>
</protein>
<sequence length="123" mass="13416">MMEASVKNKVSNDMKLMAVHFGLVVGSLLWREMQGKRAKTLSEFMAKTQGVINLEDVYIQAFGVPPAPTPFMTTPSFTPQAPPSAITLRGTQFSPIVYGPTTSGLAPTQTYFLGIGRHRLDVV</sequence>